<sequence length="555" mass="62031">MANVRVINCFPHGSDPILRSIFPVNSLLTDTIGELRKNIWDALHDQTFGALDLILYTLKTPIRTDSKQAFQRGIAGVDPDMPEGLAALDELDNPTVRLTDTCLSRPAERHLHVIVVLPTAKRKRRDSDPGPLLERWKVKRWKNELPSVAELVDFADEELPENLKIPISASRFHGLVSLIDRQNICTIDNVKVLFREGSSETPLHQIFHTVTVQPPINARTENSYHSFWDGLVREILELVIPNGSSTRNSKQNTATGQKPPGSSDDPKKGLATKLKWAYGAAPYVLGYYAKGPDLTLVAIERPVLQGDPVVTDIVNVDLRLRKNRIRQVRYLINLARLFQPLIDIIRASTGGGGEFTLIERPNGYIEIAGGTVVKTFTGPDSIERVEHLRRIYPILREKGVPNVDSLILYHDTTVHLSPQGIEKLPSSEQELVSALVCVLEALLILHKVPIYHRDIQWSNIMRDLDNKLKWFIIDWDDASGPPTEALPHFNPENHCPGVFIDGHGAEVDIWSVGNLIAQCPAMDISPELKSLGIWMQGPTPPSAAEALEKFSFFSR</sequence>
<dbReference type="GO" id="GO:0005524">
    <property type="term" value="F:ATP binding"/>
    <property type="evidence" value="ECO:0007669"/>
    <property type="project" value="InterPro"/>
</dbReference>
<dbReference type="InterPro" id="IPR045379">
    <property type="entry name" value="Crinkler_N"/>
</dbReference>
<proteinExistence type="predicted"/>
<dbReference type="EMBL" id="ML170162">
    <property type="protein sequence ID" value="TDL26267.1"/>
    <property type="molecule type" value="Genomic_DNA"/>
</dbReference>
<dbReference type="AlphaFoldDB" id="A0A4Y7QF29"/>
<evidence type="ECO:0000256" key="3">
    <source>
        <dbReference type="ARBA" id="ARBA00022525"/>
    </source>
</evidence>
<name>A0A4Y7QF29_9AGAM</name>
<dbReference type="VEuPathDB" id="FungiDB:BD410DRAFT_836909"/>
<dbReference type="Proteomes" id="UP000294933">
    <property type="component" value="Unassembled WGS sequence"/>
</dbReference>
<feature type="compositionally biased region" description="Polar residues" evidence="4">
    <location>
        <begin position="243"/>
        <end position="256"/>
    </location>
</feature>
<dbReference type="InterPro" id="IPR000719">
    <property type="entry name" value="Prot_kinase_dom"/>
</dbReference>
<reference evidence="6 7" key="1">
    <citation type="submission" date="2018-06" db="EMBL/GenBank/DDBJ databases">
        <title>A transcriptomic atlas of mushroom development highlights an independent origin of complex multicellularity.</title>
        <authorList>
            <consortium name="DOE Joint Genome Institute"/>
            <person name="Krizsan K."/>
            <person name="Almasi E."/>
            <person name="Merenyi Z."/>
            <person name="Sahu N."/>
            <person name="Viragh M."/>
            <person name="Koszo T."/>
            <person name="Mondo S."/>
            <person name="Kiss B."/>
            <person name="Balint B."/>
            <person name="Kues U."/>
            <person name="Barry K."/>
            <person name="Hegedus J.C."/>
            <person name="Henrissat B."/>
            <person name="Johnson J."/>
            <person name="Lipzen A."/>
            <person name="Ohm R."/>
            <person name="Nagy I."/>
            <person name="Pangilinan J."/>
            <person name="Yan J."/>
            <person name="Xiong Y."/>
            <person name="Grigoriev I.V."/>
            <person name="Hibbett D.S."/>
            <person name="Nagy L.G."/>
        </authorList>
    </citation>
    <scope>NUCLEOTIDE SEQUENCE [LARGE SCALE GENOMIC DNA]</scope>
    <source>
        <strain evidence="6 7">SZMC22713</strain>
    </source>
</reference>
<dbReference type="SUPFAM" id="SSF56112">
    <property type="entry name" value="Protein kinase-like (PK-like)"/>
    <property type="match status" value="1"/>
</dbReference>
<keyword evidence="7" id="KW-1185">Reference proteome</keyword>
<dbReference type="Pfam" id="PF20147">
    <property type="entry name" value="Crinkler"/>
    <property type="match status" value="1"/>
</dbReference>
<dbReference type="GO" id="GO:0043657">
    <property type="term" value="C:host cell"/>
    <property type="evidence" value="ECO:0007669"/>
    <property type="project" value="UniProtKB-SubCell"/>
</dbReference>
<dbReference type="PROSITE" id="PS50011">
    <property type="entry name" value="PROTEIN_KINASE_DOM"/>
    <property type="match status" value="1"/>
</dbReference>
<keyword evidence="3" id="KW-0964">Secreted</keyword>
<feature type="region of interest" description="Disordered" evidence="4">
    <location>
        <begin position="243"/>
        <end position="268"/>
    </location>
</feature>
<protein>
    <recommendedName>
        <fullName evidence="5">Protein kinase domain-containing protein</fullName>
    </recommendedName>
</protein>
<dbReference type="Gene3D" id="1.10.510.10">
    <property type="entry name" value="Transferase(Phosphotransferase) domain 1"/>
    <property type="match status" value="1"/>
</dbReference>
<dbReference type="InterPro" id="IPR011009">
    <property type="entry name" value="Kinase-like_dom_sf"/>
</dbReference>
<evidence type="ECO:0000313" key="6">
    <source>
        <dbReference type="EMBL" id="TDL26267.1"/>
    </source>
</evidence>
<accession>A0A4Y7QF29</accession>
<dbReference type="GO" id="GO:0004672">
    <property type="term" value="F:protein kinase activity"/>
    <property type="evidence" value="ECO:0007669"/>
    <property type="project" value="InterPro"/>
</dbReference>
<dbReference type="GO" id="GO:0005576">
    <property type="term" value="C:extracellular region"/>
    <property type="evidence" value="ECO:0007669"/>
    <property type="project" value="UniProtKB-SubCell"/>
</dbReference>
<evidence type="ECO:0000256" key="1">
    <source>
        <dbReference type="ARBA" id="ARBA00004340"/>
    </source>
</evidence>
<comment type="subcellular location">
    <subcellularLocation>
        <location evidence="1">Host cell</location>
    </subcellularLocation>
    <subcellularLocation>
        <location evidence="2">Secreted</location>
    </subcellularLocation>
</comment>
<gene>
    <name evidence="6" type="ORF">BD410DRAFT_836909</name>
</gene>
<dbReference type="OrthoDB" id="2379186at2759"/>
<evidence type="ECO:0000313" key="7">
    <source>
        <dbReference type="Proteomes" id="UP000294933"/>
    </source>
</evidence>
<feature type="domain" description="Protein kinase" evidence="5">
    <location>
        <begin position="272"/>
        <end position="555"/>
    </location>
</feature>
<evidence type="ECO:0000256" key="2">
    <source>
        <dbReference type="ARBA" id="ARBA00004613"/>
    </source>
</evidence>
<evidence type="ECO:0000259" key="5">
    <source>
        <dbReference type="PROSITE" id="PS50011"/>
    </source>
</evidence>
<evidence type="ECO:0000256" key="4">
    <source>
        <dbReference type="SAM" id="MobiDB-lite"/>
    </source>
</evidence>
<organism evidence="6 7">
    <name type="scientific">Rickenella mellea</name>
    <dbReference type="NCBI Taxonomy" id="50990"/>
    <lineage>
        <taxon>Eukaryota</taxon>
        <taxon>Fungi</taxon>
        <taxon>Dikarya</taxon>
        <taxon>Basidiomycota</taxon>
        <taxon>Agaricomycotina</taxon>
        <taxon>Agaricomycetes</taxon>
        <taxon>Hymenochaetales</taxon>
        <taxon>Rickenellaceae</taxon>
        <taxon>Rickenella</taxon>
    </lineage>
</organism>